<reference evidence="1" key="1">
    <citation type="submission" date="2024-05" db="EMBL/GenBank/DDBJ databases">
        <title>Planctomycetes of the genus Singulisphaera possess chitinolytic capabilities.</title>
        <authorList>
            <person name="Ivanova A."/>
        </authorList>
    </citation>
    <scope>NUCLEOTIDE SEQUENCE</scope>
    <source>
        <strain evidence="1">Ch08T</strain>
    </source>
</reference>
<gene>
    <name evidence="1" type="ORF">V5E97_11825</name>
</gene>
<name>A0AAU7CNQ4_9BACT</name>
<accession>A0AAU7CNQ4</accession>
<dbReference type="Gene3D" id="1.25.40.10">
    <property type="entry name" value="Tetratricopeptide repeat domain"/>
    <property type="match status" value="1"/>
</dbReference>
<dbReference type="AlphaFoldDB" id="A0AAU7CNQ4"/>
<dbReference type="EMBL" id="CP155447">
    <property type="protein sequence ID" value="XBH06693.1"/>
    <property type="molecule type" value="Genomic_DNA"/>
</dbReference>
<organism evidence="1">
    <name type="scientific">Singulisphaera sp. Ch08</name>
    <dbReference type="NCBI Taxonomy" id="3120278"/>
    <lineage>
        <taxon>Bacteria</taxon>
        <taxon>Pseudomonadati</taxon>
        <taxon>Planctomycetota</taxon>
        <taxon>Planctomycetia</taxon>
        <taxon>Isosphaerales</taxon>
        <taxon>Isosphaeraceae</taxon>
        <taxon>Singulisphaera</taxon>
    </lineage>
</organism>
<sequence length="68" mass="7694">MKLAERMYQDALKAADPTDLGTTNALHYRLGRVAEAQSNPQVAEEHYNEVAANDYNYLDVAQRLQNLN</sequence>
<evidence type="ECO:0000313" key="1">
    <source>
        <dbReference type="EMBL" id="XBH06693.1"/>
    </source>
</evidence>
<proteinExistence type="predicted"/>
<dbReference type="RefSeq" id="WP_406699543.1">
    <property type="nucleotide sequence ID" value="NZ_CP155447.1"/>
</dbReference>
<protein>
    <recommendedName>
        <fullName evidence="2">Tetratricopeptide repeat protein</fullName>
    </recommendedName>
</protein>
<dbReference type="InterPro" id="IPR011990">
    <property type="entry name" value="TPR-like_helical_dom_sf"/>
</dbReference>
<evidence type="ECO:0008006" key="2">
    <source>
        <dbReference type="Google" id="ProtNLM"/>
    </source>
</evidence>